<organism evidence="1 2">
    <name type="scientific">Vibrio ostreicida</name>
    <dbReference type="NCBI Taxonomy" id="526588"/>
    <lineage>
        <taxon>Bacteria</taxon>
        <taxon>Pseudomonadati</taxon>
        <taxon>Pseudomonadota</taxon>
        <taxon>Gammaproteobacteria</taxon>
        <taxon>Vibrionales</taxon>
        <taxon>Vibrionaceae</taxon>
        <taxon>Vibrio</taxon>
    </lineage>
</organism>
<gene>
    <name evidence="1" type="ORF">QWZ16_02835</name>
</gene>
<proteinExistence type="predicted"/>
<dbReference type="Proteomes" id="UP001238540">
    <property type="component" value="Unassembled WGS sequence"/>
</dbReference>
<evidence type="ECO:0000313" key="1">
    <source>
        <dbReference type="EMBL" id="MDN3608698.1"/>
    </source>
</evidence>
<reference evidence="2" key="1">
    <citation type="journal article" date="2019" name="Int. J. Syst. Evol. Microbiol.">
        <title>The Global Catalogue of Microorganisms (GCM) 10K type strain sequencing project: providing services to taxonomists for standard genome sequencing and annotation.</title>
        <authorList>
            <consortium name="The Broad Institute Genomics Platform"/>
            <consortium name="The Broad Institute Genome Sequencing Center for Infectious Disease"/>
            <person name="Wu L."/>
            <person name="Ma J."/>
        </authorList>
    </citation>
    <scope>NUCLEOTIDE SEQUENCE [LARGE SCALE GENOMIC DNA]</scope>
    <source>
        <strain evidence="2">CECT 7398</strain>
    </source>
</reference>
<evidence type="ECO:0000313" key="2">
    <source>
        <dbReference type="Proteomes" id="UP001238540"/>
    </source>
</evidence>
<accession>A0ABT8BPP4</accession>
<sequence>MPFGQTVCTDCRASSVHLFYVLSLQGYYVHHPSELLLSVNILSLGYSLAESISVSIPLDESTILIKQASCLLSIPDFLQNLSVGIFLPALRR</sequence>
<name>A0ABT8BPP4_9VIBR</name>
<keyword evidence="2" id="KW-1185">Reference proteome</keyword>
<dbReference type="RefSeq" id="WP_171831459.1">
    <property type="nucleotide sequence ID" value="NZ_JAUFQC010000001.1"/>
</dbReference>
<comment type="caution">
    <text evidence="1">The sequence shown here is derived from an EMBL/GenBank/DDBJ whole genome shotgun (WGS) entry which is preliminary data.</text>
</comment>
<dbReference type="EMBL" id="JAUFQC010000001">
    <property type="protein sequence ID" value="MDN3608698.1"/>
    <property type="molecule type" value="Genomic_DNA"/>
</dbReference>
<protein>
    <submittedName>
        <fullName evidence="1">Uncharacterized protein</fullName>
    </submittedName>
</protein>